<evidence type="ECO:0000313" key="1">
    <source>
        <dbReference type="Proteomes" id="UP000887574"/>
    </source>
</evidence>
<protein>
    <submittedName>
        <fullName evidence="2">Uncharacterized protein</fullName>
    </submittedName>
</protein>
<dbReference type="WBParaSite" id="jg7004">
    <property type="protein sequence ID" value="jg7004"/>
    <property type="gene ID" value="jg7004"/>
</dbReference>
<name>A0A915EMS1_9BILA</name>
<dbReference type="Proteomes" id="UP000887574">
    <property type="component" value="Unplaced"/>
</dbReference>
<keyword evidence="1" id="KW-1185">Reference proteome</keyword>
<accession>A0A915EMS1</accession>
<organism evidence="1 2">
    <name type="scientific">Ditylenchus dipsaci</name>
    <dbReference type="NCBI Taxonomy" id="166011"/>
    <lineage>
        <taxon>Eukaryota</taxon>
        <taxon>Metazoa</taxon>
        <taxon>Ecdysozoa</taxon>
        <taxon>Nematoda</taxon>
        <taxon>Chromadorea</taxon>
        <taxon>Rhabditida</taxon>
        <taxon>Tylenchina</taxon>
        <taxon>Tylenchomorpha</taxon>
        <taxon>Sphaerularioidea</taxon>
        <taxon>Anguinidae</taxon>
        <taxon>Anguininae</taxon>
        <taxon>Ditylenchus</taxon>
    </lineage>
</organism>
<dbReference type="AlphaFoldDB" id="A0A915EMS1"/>
<evidence type="ECO:0000313" key="2">
    <source>
        <dbReference type="WBParaSite" id="jg7004"/>
    </source>
</evidence>
<sequence>MAYSGGLTKCSGAISYWNVSAIEEMMLSKMVKTEYIEHTNKGPIWSRIASRLALRWKESVEKVEESARWLCEADEEEASPSGSGYRNTAIALTWLISTTRLGWMERARSVNSHVDVGYRMEDDWRMTFLKMIWSRSPYSVESEESRSRKAKRRWWVRPINQQRKQQAPSIILFQELSRMRHDLRLYCAWAGHFSTSSRVLRDRLTKTLIREPISPKSVSSSHCVSWPPGNVAYVVRETCLAIYEVLQPQYIQVPKDYEEWERIARGSGENGNVPTTLGRDAYCDVICRCDLNKALKDGSLNLPEPATLPNSEVNLLSSSWAMQPFR</sequence>
<reference evidence="2" key="1">
    <citation type="submission" date="2022-11" db="UniProtKB">
        <authorList>
            <consortium name="WormBaseParasite"/>
        </authorList>
    </citation>
    <scope>IDENTIFICATION</scope>
</reference>
<proteinExistence type="predicted"/>